<evidence type="ECO:0000313" key="2">
    <source>
        <dbReference type="Proteomes" id="UP000601435"/>
    </source>
</evidence>
<evidence type="ECO:0000313" key="1">
    <source>
        <dbReference type="EMBL" id="CAE7785501.1"/>
    </source>
</evidence>
<gene>
    <name evidence="1" type="ORF">SNEC2469_LOCUS23043</name>
</gene>
<protein>
    <submittedName>
        <fullName evidence="1">Uncharacterized protein</fullName>
    </submittedName>
</protein>
<dbReference type="AlphaFoldDB" id="A0A812YM08"/>
<dbReference type="Proteomes" id="UP000601435">
    <property type="component" value="Unassembled WGS sequence"/>
</dbReference>
<accession>A0A812YM08</accession>
<proteinExistence type="predicted"/>
<keyword evidence="2" id="KW-1185">Reference proteome</keyword>
<sequence>MLLQRLRKAQAAKDANRAEQICKLRQDGAASQGTSTCAHCGLHLRHKTSPLPNVRPRLSFYMMVGPLVFCRCIYEHTFAKGRQSSELNAVRPFQEQ</sequence>
<organism evidence="1 2">
    <name type="scientific">Symbiodinium necroappetens</name>
    <dbReference type="NCBI Taxonomy" id="1628268"/>
    <lineage>
        <taxon>Eukaryota</taxon>
        <taxon>Sar</taxon>
        <taxon>Alveolata</taxon>
        <taxon>Dinophyceae</taxon>
        <taxon>Suessiales</taxon>
        <taxon>Symbiodiniaceae</taxon>
        <taxon>Symbiodinium</taxon>
    </lineage>
</organism>
<dbReference type="EMBL" id="CAJNJA010042607">
    <property type="protein sequence ID" value="CAE7785501.1"/>
    <property type="molecule type" value="Genomic_DNA"/>
</dbReference>
<comment type="caution">
    <text evidence="1">The sequence shown here is derived from an EMBL/GenBank/DDBJ whole genome shotgun (WGS) entry which is preliminary data.</text>
</comment>
<name>A0A812YM08_9DINO</name>
<dbReference type="OrthoDB" id="10456186at2759"/>
<reference evidence="1" key="1">
    <citation type="submission" date="2021-02" db="EMBL/GenBank/DDBJ databases">
        <authorList>
            <person name="Dougan E. K."/>
            <person name="Rhodes N."/>
            <person name="Thang M."/>
            <person name="Chan C."/>
        </authorList>
    </citation>
    <scope>NUCLEOTIDE SEQUENCE</scope>
</reference>